<dbReference type="AlphaFoldDB" id="A0A8S9RZC8"/>
<dbReference type="EMBL" id="QGKX02000088">
    <property type="protein sequence ID" value="KAF3586711.1"/>
    <property type="molecule type" value="Genomic_DNA"/>
</dbReference>
<accession>A0A8S9RZC8</accession>
<organism evidence="1 2">
    <name type="scientific">Brassica cretica</name>
    <name type="common">Mustard</name>
    <dbReference type="NCBI Taxonomy" id="69181"/>
    <lineage>
        <taxon>Eukaryota</taxon>
        <taxon>Viridiplantae</taxon>
        <taxon>Streptophyta</taxon>
        <taxon>Embryophyta</taxon>
        <taxon>Tracheophyta</taxon>
        <taxon>Spermatophyta</taxon>
        <taxon>Magnoliopsida</taxon>
        <taxon>eudicotyledons</taxon>
        <taxon>Gunneridae</taxon>
        <taxon>Pentapetalae</taxon>
        <taxon>rosids</taxon>
        <taxon>malvids</taxon>
        <taxon>Brassicales</taxon>
        <taxon>Brassicaceae</taxon>
        <taxon>Brassiceae</taxon>
        <taxon>Brassica</taxon>
    </lineage>
</organism>
<evidence type="ECO:0000313" key="1">
    <source>
        <dbReference type="EMBL" id="KAF3586711.1"/>
    </source>
</evidence>
<name>A0A8S9RZC8_BRACR</name>
<gene>
    <name evidence="1" type="ORF">F2Q69_00030107</name>
</gene>
<evidence type="ECO:0000313" key="2">
    <source>
        <dbReference type="Proteomes" id="UP000712600"/>
    </source>
</evidence>
<reference evidence="1" key="1">
    <citation type="submission" date="2019-12" db="EMBL/GenBank/DDBJ databases">
        <title>Genome sequencing and annotation of Brassica cretica.</title>
        <authorList>
            <person name="Studholme D.J."/>
            <person name="Sarris P."/>
        </authorList>
    </citation>
    <scope>NUCLEOTIDE SEQUENCE</scope>
    <source>
        <strain evidence="1">PFS-109/04</strain>
        <tissue evidence="1">Leaf</tissue>
    </source>
</reference>
<protein>
    <submittedName>
        <fullName evidence="1">Uncharacterized protein</fullName>
    </submittedName>
</protein>
<proteinExistence type="predicted"/>
<sequence>MNKGVSLPTFEDEPAIPLVSEALRLQFMQVTRDSLLGEQLLSSKPVGRYQDSGNLLNQSVALELGDSVKTRKSFSELGDWSRSWALSQLEPNWLLRASPSIDVTGCASID</sequence>
<comment type="caution">
    <text evidence="1">The sequence shown here is derived from an EMBL/GenBank/DDBJ whole genome shotgun (WGS) entry which is preliminary data.</text>
</comment>
<dbReference type="Proteomes" id="UP000712600">
    <property type="component" value="Unassembled WGS sequence"/>
</dbReference>